<evidence type="ECO:0000256" key="8">
    <source>
        <dbReference type="RuleBase" id="RU367062"/>
    </source>
</evidence>
<evidence type="ECO:0000256" key="2">
    <source>
        <dbReference type="ARBA" id="ARBA00004443"/>
    </source>
</evidence>
<dbReference type="PANTHER" id="PTHR28087:SF1">
    <property type="entry name" value="ATPASE SYNTHESIS PROTEIN 25, MITOCHONDRIAL"/>
    <property type="match status" value="1"/>
</dbReference>
<keyword evidence="11" id="KW-1185">Reference proteome</keyword>
<keyword evidence="6 8" id="KW-0496">Mitochondrion</keyword>
<protein>
    <recommendedName>
        <fullName evidence="8">ATPase synthesis protein 25</fullName>
    </recommendedName>
</protein>
<feature type="region of interest" description="Disordered" evidence="9">
    <location>
        <begin position="692"/>
        <end position="716"/>
    </location>
</feature>
<dbReference type="FunFam" id="3.30.460.10:FF:000044">
    <property type="entry name" value="ATPase synthesis protein 25, mitochondrial"/>
    <property type="match status" value="1"/>
</dbReference>
<evidence type="ECO:0000256" key="3">
    <source>
        <dbReference type="ARBA" id="ARBA00010787"/>
    </source>
</evidence>
<evidence type="ECO:0000256" key="4">
    <source>
        <dbReference type="ARBA" id="ARBA00022792"/>
    </source>
</evidence>
<gene>
    <name evidence="10" type="ORF">BDY21DRAFT_197317</name>
</gene>
<comment type="similarity">
    <text evidence="3 8">Belongs to the ATP25 family.</text>
</comment>
<dbReference type="AlphaFoldDB" id="A0A6A6P4W3"/>
<dbReference type="Proteomes" id="UP000799766">
    <property type="component" value="Unassembled WGS sequence"/>
</dbReference>
<sequence>MGVTSAVASAIRCGGGRSCIVRPLAPLSRTQFTVSHSLTPTATSISHQVGRRAFSASCAQLSDSHHSVREDEDPLSTASKDVSDPSESTYVPWYLRIEQPSATSAPPPSSADNPMASRQLIPPLPDYHPPILPELLNHISIDLGLDYLSLLDLRKVDPPPALGSNLLMIFGTARSEKHTHVSADRFCRWLRGTHRLKPYADGLLGRNEVKKRLRRQAKRARMMAYARGIAAGEEGQTNDYEDIRSGWVCVNVGRVQSAEGEPEWIQEKISEDFVGFRDEKKGNNIVVQIMTEEKRADLNLEHMWSGMLRRMEREEKERQELEAATAGEYGEAEQSQYVEDPGERGGTKGHGRTSDDPFNSTFDRPHVSNPQTAQQIRHFHYTSSPRSAPSFSWFSSRVRHRPHITLLKRWQHTDSRGGPTTSSPPPFFNSSRNLGTDASVPEFSPFLGQEPFPDILVGDSSLAQIVRDFRANTQNPNASTALKDFISNVINAGDDGLPEIAEFRLPAVPTVQSWSPLVEIACLNLELFKWNFSTSLHQLQNDGVEQTMAYLSLPAKYIVQMEAAGLEVPPEFYLRSITALLTHHGNNLVPESPSLSDDGAAFQASSDIRRTVSELHHASLRHALDLLDLYHARGYQVYSPFLIGHFYYALLGPTPYTIASASTSAASSELLRWLPTRLATLCDFAIIHEPPRSARNPTTPVEKSTESHPPSPHPPISSPFPLPLLSHLLRATASLGLWPSFHATLAISSRLAIPRGPTLYAVTLHAAADSGDMRATKSVLDECLPAMEAEEPAVAIEGDVASGVLRCLEVVRPGVGREVEMGKEAGRWGRVWARAARALKESEMDS</sequence>
<organism evidence="10 11">
    <name type="scientific">Lineolata rhizophorae</name>
    <dbReference type="NCBI Taxonomy" id="578093"/>
    <lineage>
        <taxon>Eukaryota</taxon>
        <taxon>Fungi</taxon>
        <taxon>Dikarya</taxon>
        <taxon>Ascomycota</taxon>
        <taxon>Pezizomycotina</taxon>
        <taxon>Dothideomycetes</taxon>
        <taxon>Dothideomycetes incertae sedis</taxon>
        <taxon>Lineolatales</taxon>
        <taxon>Lineolataceae</taxon>
        <taxon>Lineolata</taxon>
    </lineage>
</organism>
<evidence type="ECO:0000313" key="10">
    <source>
        <dbReference type="EMBL" id="KAF2458929.1"/>
    </source>
</evidence>
<dbReference type="InterPro" id="IPR040152">
    <property type="entry name" value="Atp25"/>
</dbReference>
<dbReference type="EMBL" id="MU001676">
    <property type="protein sequence ID" value="KAF2458929.1"/>
    <property type="molecule type" value="Genomic_DNA"/>
</dbReference>
<dbReference type="InterPro" id="IPR043519">
    <property type="entry name" value="NT_sf"/>
</dbReference>
<keyword evidence="4 8" id="KW-0999">Mitochondrion inner membrane</keyword>
<keyword evidence="5 8" id="KW-0809">Transit peptide</keyword>
<feature type="compositionally biased region" description="Low complexity" evidence="9">
    <location>
        <begin position="322"/>
        <end position="333"/>
    </location>
</feature>
<comment type="function">
    <text evidence="1">Probable mitochondrial mRNA stabilization factor.</text>
</comment>
<dbReference type="OrthoDB" id="107372at2759"/>
<evidence type="ECO:0000256" key="5">
    <source>
        <dbReference type="ARBA" id="ARBA00022946"/>
    </source>
</evidence>
<feature type="compositionally biased region" description="Polar residues" evidence="9">
    <location>
        <begin position="76"/>
        <end position="86"/>
    </location>
</feature>
<evidence type="ECO:0000256" key="6">
    <source>
        <dbReference type="ARBA" id="ARBA00023128"/>
    </source>
</evidence>
<comment type="subcellular location">
    <subcellularLocation>
        <location evidence="2 8">Mitochondrion inner membrane</location>
        <topology evidence="2 8">Peripheral membrane protein</topology>
        <orientation evidence="2 8">Matrix side</orientation>
    </subcellularLocation>
</comment>
<dbReference type="GO" id="GO:0048255">
    <property type="term" value="P:mRNA stabilization"/>
    <property type="evidence" value="ECO:0007669"/>
    <property type="project" value="TreeGrafter"/>
</dbReference>
<evidence type="ECO:0000256" key="7">
    <source>
        <dbReference type="ARBA" id="ARBA00023136"/>
    </source>
</evidence>
<dbReference type="GO" id="GO:0005743">
    <property type="term" value="C:mitochondrial inner membrane"/>
    <property type="evidence" value="ECO:0007669"/>
    <property type="project" value="UniProtKB-SubCell"/>
</dbReference>
<evidence type="ECO:0000256" key="9">
    <source>
        <dbReference type="SAM" id="MobiDB-lite"/>
    </source>
</evidence>
<evidence type="ECO:0000313" key="11">
    <source>
        <dbReference type="Proteomes" id="UP000799766"/>
    </source>
</evidence>
<keyword evidence="7 8" id="KW-0472">Membrane</keyword>
<feature type="region of interest" description="Disordered" evidence="9">
    <location>
        <begin position="315"/>
        <end position="373"/>
    </location>
</feature>
<dbReference type="PANTHER" id="PTHR28087">
    <property type="entry name" value="ATPASE SYNTHESIS PROTEIN 25, MITOCHONDRIAL"/>
    <property type="match status" value="1"/>
</dbReference>
<evidence type="ECO:0000256" key="1">
    <source>
        <dbReference type="ARBA" id="ARBA00003470"/>
    </source>
</evidence>
<proteinExistence type="inferred from homology"/>
<accession>A0A6A6P4W3</accession>
<name>A0A6A6P4W3_9PEZI</name>
<reference evidence="10" key="1">
    <citation type="journal article" date="2020" name="Stud. Mycol.">
        <title>101 Dothideomycetes genomes: a test case for predicting lifestyles and emergence of pathogens.</title>
        <authorList>
            <person name="Haridas S."/>
            <person name="Albert R."/>
            <person name="Binder M."/>
            <person name="Bloem J."/>
            <person name="Labutti K."/>
            <person name="Salamov A."/>
            <person name="Andreopoulos B."/>
            <person name="Baker S."/>
            <person name="Barry K."/>
            <person name="Bills G."/>
            <person name="Bluhm B."/>
            <person name="Cannon C."/>
            <person name="Castanera R."/>
            <person name="Culley D."/>
            <person name="Daum C."/>
            <person name="Ezra D."/>
            <person name="Gonzalez J."/>
            <person name="Henrissat B."/>
            <person name="Kuo A."/>
            <person name="Liang C."/>
            <person name="Lipzen A."/>
            <person name="Lutzoni F."/>
            <person name="Magnuson J."/>
            <person name="Mondo S."/>
            <person name="Nolan M."/>
            <person name="Ohm R."/>
            <person name="Pangilinan J."/>
            <person name="Park H.-J."/>
            <person name="Ramirez L."/>
            <person name="Alfaro M."/>
            <person name="Sun H."/>
            <person name="Tritt A."/>
            <person name="Yoshinaga Y."/>
            <person name="Zwiers L.-H."/>
            <person name="Turgeon B."/>
            <person name="Goodwin S."/>
            <person name="Spatafora J."/>
            <person name="Crous P."/>
            <person name="Grigoriev I."/>
        </authorList>
    </citation>
    <scope>NUCLEOTIDE SEQUENCE</scope>
    <source>
        <strain evidence="10">ATCC 16933</strain>
    </source>
</reference>
<dbReference type="Gene3D" id="3.30.460.10">
    <property type="entry name" value="Beta Polymerase, domain 2"/>
    <property type="match status" value="1"/>
</dbReference>
<comment type="function">
    <text evidence="8">Mitochondrial mRNA stabilization factor.</text>
</comment>
<feature type="region of interest" description="Disordered" evidence="9">
    <location>
        <begin position="64"/>
        <end position="86"/>
    </location>
</feature>
<dbReference type="GO" id="GO:0140053">
    <property type="term" value="P:mitochondrial gene expression"/>
    <property type="evidence" value="ECO:0007669"/>
    <property type="project" value="UniProtKB-UniRule"/>
</dbReference>
<feature type="compositionally biased region" description="Polar residues" evidence="9">
    <location>
        <begin position="356"/>
        <end position="373"/>
    </location>
</feature>